<evidence type="ECO:0000313" key="2">
    <source>
        <dbReference type="EMBL" id="ESL06588.1"/>
    </source>
</evidence>
<dbReference type="Proteomes" id="UP000031737">
    <property type="component" value="Unassembled WGS sequence"/>
</dbReference>
<dbReference type="OrthoDB" id="6375174at2759"/>
<sequence>MYHRGGHQAWTPPPNFAMVEAGIYRSAYPTLTSVPYLKYIGIKTVVLLSIELLPGPVARALACTDHTTRAVETSEGISTSKGESYTADPIHVVCTADLTAWMNEYSWSKDDFAESDVCHALDFALQTSFQPVLFTCPTGDIQTSVVIGCMRRHQGWTVAAAIAECELFVHLSTCVRPSVLRFIERWDLNEQPLQEASIARRRCELLLQNSQPEQFPRMRSKGIPHVPVDSGSDNDDTVARNGNQTGRKGSAQNSSRPYWDTHWDGASSFKGKAGEDAAVSVSASAVTETLAPWYTASLARRTAYAEEILAARAKRTLSSKKDRLPEPHERYFGVRNPPALDERSTFTKESVVEEDDE</sequence>
<feature type="region of interest" description="Disordered" evidence="1">
    <location>
        <begin position="214"/>
        <end position="259"/>
    </location>
</feature>
<proteinExistence type="predicted"/>
<dbReference type="VEuPathDB" id="TriTrypDB:TRSC58_05735"/>
<dbReference type="CDD" id="cd14501">
    <property type="entry name" value="PFA-DSP"/>
    <property type="match status" value="1"/>
</dbReference>
<evidence type="ECO:0000313" key="3">
    <source>
        <dbReference type="Proteomes" id="UP000031737"/>
    </source>
</evidence>
<evidence type="ECO:0000256" key="1">
    <source>
        <dbReference type="SAM" id="MobiDB-lite"/>
    </source>
</evidence>
<feature type="compositionally biased region" description="Polar residues" evidence="1">
    <location>
        <begin position="240"/>
        <end position="256"/>
    </location>
</feature>
<dbReference type="PANTHER" id="PTHR31126:SF58">
    <property type="entry name" value="TYROSINE PHOSPHATASE"/>
    <property type="match status" value="1"/>
</dbReference>
<feature type="compositionally biased region" description="Basic and acidic residues" evidence="1">
    <location>
        <begin position="319"/>
        <end position="332"/>
    </location>
</feature>
<reference evidence="2 3" key="1">
    <citation type="submission" date="2013-07" db="EMBL/GenBank/DDBJ databases">
        <authorList>
            <person name="Stoco P.H."/>
            <person name="Wagner G."/>
            <person name="Gerber A."/>
            <person name="Zaha A."/>
            <person name="Thompson C."/>
            <person name="Bartholomeu D.C."/>
            <person name="Luckemeyer D.D."/>
            <person name="Bahia D."/>
            <person name="Loreto E."/>
            <person name="Prestes E.B."/>
            <person name="Lima F.M."/>
            <person name="Rodrigues-Luiz G."/>
            <person name="Vallejo G.A."/>
            <person name="Filho J.F."/>
            <person name="Monteiro K.M."/>
            <person name="Tyler K.M."/>
            <person name="de Almeida L.G."/>
            <person name="Ortiz M.F."/>
            <person name="Siervo M.A."/>
            <person name="de Moraes M.H."/>
            <person name="Cunha O.L."/>
            <person name="Mendonca-Neto R."/>
            <person name="Silva R."/>
            <person name="Teixeira S.M."/>
            <person name="Murta S.M."/>
            <person name="Sincero T.C."/>
            <person name="Mendes T.A."/>
            <person name="Urmenyi T.P."/>
            <person name="Silva V.G."/>
            <person name="da Rocha W.D."/>
            <person name="Andersson B."/>
            <person name="Romanha A.J."/>
            <person name="Steindel M."/>
            <person name="de Vasconcelos A.T."/>
            <person name="Grisard E.C."/>
        </authorList>
    </citation>
    <scope>NUCLEOTIDE SEQUENCE [LARGE SCALE GENOMIC DNA]</scope>
    <source>
        <strain evidence="2 3">SC58</strain>
    </source>
</reference>
<dbReference type="InterPro" id="IPR029021">
    <property type="entry name" value="Prot-tyrosine_phosphatase-like"/>
</dbReference>
<name>A0A061IU53_TRYRA</name>
<dbReference type="GO" id="GO:0016791">
    <property type="term" value="F:phosphatase activity"/>
    <property type="evidence" value="ECO:0007669"/>
    <property type="project" value="TreeGrafter"/>
</dbReference>
<dbReference type="Pfam" id="PF03162">
    <property type="entry name" value="Y_phosphatase2"/>
    <property type="match status" value="1"/>
</dbReference>
<dbReference type="PANTHER" id="PTHR31126">
    <property type="entry name" value="TYROSINE-PROTEIN PHOSPHATASE"/>
    <property type="match status" value="1"/>
</dbReference>
<dbReference type="GO" id="GO:0005737">
    <property type="term" value="C:cytoplasm"/>
    <property type="evidence" value="ECO:0007669"/>
    <property type="project" value="TreeGrafter"/>
</dbReference>
<dbReference type="InterPro" id="IPR004861">
    <property type="entry name" value="Siw14-like"/>
</dbReference>
<comment type="caution">
    <text evidence="2">The sequence shown here is derived from an EMBL/GenBank/DDBJ whole genome shotgun (WGS) entry which is preliminary data.</text>
</comment>
<dbReference type="Gene3D" id="3.90.190.10">
    <property type="entry name" value="Protein tyrosine phosphatase superfamily"/>
    <property type="match status" value="1"/>
</dbReference>
<keyword evidence="3" id="KW-1185">Reference proteome</keyword>
<evidence type="ECO:0008006" key="4">
    <source>
        <dbReference type="Google" id="ProtNLM"/>
    </source>
</evidence>
<protein>
    <recommendedName>
        <fullName evidence="4">Tyrosine phosphatase</fullName>
    </recommendedName>
</protein>
<accession>A0A061IU53</accession>
<organism evidence="2 3">
    <name type="scientific">Trypanosoma rangeli SC58</name>
    <dbReference type="NCBI Taxonomy" id="429131"/>
    <lineage>
        <taxon>Eukaryota</taxon>
        <taxon>Discoba</taxon>
        <taxon>Euglenozoa</taxon>
        <taxon>Kinetoplastea</taxon>
        <taxon>Metakinetoplastina</taxon>
        <taxon>Trypanosomatida</taxon>
        <taxon>Trypanosomatidae</taxon>
        <taxon>Trypanosoma</taxon>
        <taxon>Herpetosoma</taxon>
    </lineage>
</organism>
<dbReference type="FunFam" id="3.90.190.10:FF:000187">
    <property type="entry name" value="Tyrosine phosphatase family, putative"/>
    <property type="match status" value="1"/>
</dbReference>
<dbReference type="AlphaFoldDB" id="A0A061IU53"/>
<gene>
    <name evidence="2" type="ORF">TRSC58_05735</name>
</gene>
<dbReference type="SUPFAM" id="SSF52799">
    <property type="entry name" value="(Phosphotyrosine protein) phosphatases II"/>
    <property type="match status" value="1"/>
</dbReference>
<dbReference type="EMBL" id="AUPL01005735">
    <property type="protein sequence ID" value="ESL06588.1"/>
    <property type="molecule type" value="Genomic_DNA"/>
</dbReference>
<feature type="region of interest" description="Disordered" evidence="1">
    <location>
        <begin position="319"/>
        <end position="357"/>
    </location>
</feature>